<dbReference type="AlphaFoldDB" id="A0A6G1CIZ6"/>
<sequence>MPRAPPWHGSARQSRSTAQQRRRLKGTGNPRAAPSSSGGEVDGRQEGDATTAATTTGVGNLRGGGLRRLGWRREQEAAAA</sequence>
<proteinExistence type="predicted"/>
<protein>
    <recommendedName>
        <fullName evidence="4">DUF834 domain-containing protein</fullName>
    </recommendedName>
</protein>
<evidence type="ECO:0000313" key="3">
    <source>
        <dbReference type="Proteomes" id="UP000479710"/>
    </source>
</evidence>
<accession>A0A6G1CIZ6</accession>
<keyword evidence="3" id="KW-1185">Reference proteome</keyword>
<feature type="compositionally biased region" description="Low complexity" evidence="1">
    <location>
        <begin position="10"/>
        <end position="19"/>
    </location>
</feature>
<organism evidence="2 3">
    <name type="scientific">Oryza meyeriana var. granulata</name>
    <dbReference type="NCBI Taxonomy" id="110450"/>
    <lineage>
        <taxon>Eukaryota</taxon>
        <taxon>Viridiplantae</taxon>
        <taxon>Streptophyta</taxon>
        <taxon>Embryophyta</taxon>
        <taxon>Tracheophyta</taxon>
        <taxon>Spermatophyta</taxon>
        <taxon>Magnoliopsida</taxon>
        <taxon>Liliopsida</taxon>
        <taxon>Poales</taxon>
        <taxon>Poaceae</taxon>
        <taxon>BOP clade</taxon>
        <taxon>Oryzoideae</taxon>
        <taxon>Oryzeae</taxon>
        <taxon>Oryzinae</taxon>
        <taxon>Oryza</taxon>
        <taxon>Oryza meyeriana</taxon>
    </lineage>
</organism>
<dbReference type="EMBL" id="SPHZ02000009">
    <property type="protein sequence ID" value="KAF0899724.1"/>
    <property type="molecule type" value="Genomic_DNA"/>
</dbReference>
<dbReference type="Proteomes" id="UP000479710">
    <property type="component" value="Unassembled WGS sequence"/>
</dbReference>
<evidence type="ECO:0000256" key="1">
    <source>
        <dbReference type="SAM" id="MobiDB-lite"/>
    </source>
</evidence>
<reference evidence="2 3" key="1">
    <citation type="submission" date="2019-11" db="EMBL/GenBank/DDBJ databases">
        <title>Whole genome sequence of Oryza granulata.</title>
        <authorList>
            <person name="Li W."/>
        </authorList>
    </citation>
    <scope>NUCLEOTIDE SEQUENCE [LARGE SCALE GENOMIC DNA]</scope>
    <source>
        <strain evidence="3">cv. Menghai</strain>
        <tissue evidence="2">Leaf</tissue>
    </source>
</reference>
<comment type="caution">
    <text evidence="2">The sequence shown here is derived from an EMBL/GenBank/DDBJ whole genome shotgun (WGS) entry which is preliminary data.</text>
</comment>
<evidence type="ECO:0008006" key="4">
    <source>
        <dbReference type="Google" id="ProtNLM"/>
    </source>
</evidence>
<feature type="compositionally biased region" description="Basic and acidic residues" evidence="1">
    <location>
        <begin position="71"/>
        <end position="80"/>
    </location>
</feature>
<feature type="region of interest" description="Disordered" evidence="1">
    <location>
        <begin position="1"/>
        <end position="80"/>
    </location>
</feature>
<gene>
    <name evidence="2" type="ORF">E2562_022570</name>
</gene>
<evidence type="ECO:0000313" key="2">
    <source>
        <dbReference type="EMBL" id="KAF0899724.1"/>
    </source>
</evidence>
<name>A0A6G1CIZ6_9ORYZ</name>